<dbReference type="EMBL" id="CP002551">
    <property type="protein sequence ID" value="ADZ08485.1"/>
    <property type="molecule type" value="Genomic_DNA"/>
</dbReference>
<dbReference type="Pfam" id="PF13484">
    <property type="entry name" value="Fer4_16"/>
    <property type="match status" value="1"/>
</dbReference>
<dbReference type="InterPro" id="IPR017896">
    <property type="entry name" value="4Fe4S_Fe-S-bd"/>
</dbReference>
<dbReference type="GeneID" id="10276663"/>
<dbReference type="HOGENOM" id="CLU_081793_1_0_2"/>
<reference evidence="2 3" key="2">
    <citation type="journal article" date="2014" name="Int. J. Syst. Evol. Microbiol.">
        <title>Methanobacterium paludis sp. nov. and a novel strain of Methanobacterium lacus isolated from northern peatlands.</title>
        <authorList>
            <person name="Cadillo-Quiroz H."/>
            <person name="Brauer S.L."/>
            <person name="Goodson N."/>
            <person name="Yavitt J.B."/>
            <person name="Zinder S.H."/>
        </authorList>
    </citation>
    <scope>NUCLEOTIDE SEQUENCE [LARGE SCALE GENOMIC DNA]</scope>
    <source>
        <strain evidence="2 3">AL-21</strain>
    </source>
</reference>
<evidence type="ECO:0000313" key="2">
    <source>
        <dbReference type="EMBL" id="ADZ08485.1"/>
    </source>
</evidence>
<evidence type="ECO:0000259" key="1">
    <source>
        <dbReference type="PROSITE" id="PS51379"/>
    </source>
</evidence>
<organism evidence="2 3">
    <name type="scientific">Methanobacterium lacus (strain AL-21)</name>
    <dbReference type="NCBI Taxonomy" id="877455"/>
    <lineage>
        <taxon>Archaea</taxon>
        <taxon>Methanobacteriati</taxon>
        <taxon>Methanobacteriota</taxon>
        <taxon>Methanomada group</taxon>
        <taxon>Methanobacteria</taxon>
        <taxon>Methanobacteriales</taxon>
        <taxon>Methanobacteriaceae</taxon>
        <taxon>Methanobacterium</taxon>
    </lineage>
</organism>
<gene>
    <name evidence="2" type="ordered locus">Metbo_0233</name>
</gene>
<dbReference type="KEGG" id="mel:Metbo_0233"/>
<evidence type="ECO:0000313" key="3">
    <source>
        <dbReference type="Proteomes" id="UP000007490"/>
    </source>
</evidence>
<dbReference type="STRING" id="877455.Metbo_0233"/>
<dbReference type="PANTHER" id="PTHR42827:SF1">
    <property type="entry name" value="IRON-SULFUR CLUSTER-BINDING PROTEIN"/>
    <property type="match status" value="1"/>
</dbReference>
<dbReference type="Proteomes" id="UP000007490">
    <property type="component" value="Chromosome"/>
</dbReference>
<feature type="domain" description="4Fe-4S ferredoxin-type" evidence="1">
    <location>
        <begin position="158"/>
        <end position="189"/>
    </location>
</feature>
<dbReference type="PROSITE" id="PS51379">
    <property type="entry name" value="4FE4S_FER_2"/>
    <property type="match status" value="1"/>
</dbReference>
<dbReference type="PROSITE" id="PS00198">
    <property type="entry name" value="4FE4S_FER_1"/>
    <property type="match status" value="1"/>
</dbReference>
<name>F0T873_METLA</name>
<dbReference type="InterPro" id="IPR017900">
    <property type="entry name" value="4Fe4S_Fe_S_CS"/>
</dbReference>
<sequence length="231" mass="26021">MLDEWLDEFSRNLGADYYGVADITNAGDFIFQQGKINVEQYPRAISIGILLLNTIVDDLPRRSEHSVAVNYHHTYNIVNLQLDLIASRLARSIQKQGYTALPVPASERYDDEMICAVFSHKLAANLAGLGWIGKSCLLITPENGPRVRWTTILTNVPLTPTGKPMKNLCGDCRKCVDICPVKAFTGSNFKEDEDRDVRYDARKCELYLENLEKQEKLPVCGLCIYNCPFGK</sequence>
<keyword evidence="3" id="KW-1185">Reference proteome</keyword>
<dbReference type="PANTHER" id="PTHR42827">
    <property type="entry name" value="IRON-SULFUR CLUSTER-BINDING PROTEIN-RELATED"/>
    <property type="match status" value="1"/>
</dbReference>
<dbReference type="GO" id="GO:0016491">
    <property type="term" value="F:oxidoreductase activity"/>
    <property type="evidence" value="ECO:0007669"/>
    <property type="project" value="UniProtKB-ARBA"/>
</dbReference>
<dbReference type="Gene3D" id="3.30.70.20">
    <property type="match status" value="1"/>
</dbReference>
<reference evidence="3" key="1">
    <citation type="submission" date="2011-02" db="EMBL/GenBank/DDBJ databases">
        <title>Complete sequence of Methanobacterium sp. AL-21.</title>
        <authorList>
            <consortium name="US DOE Joint Genome Institute"/>
            <person name="Lucas S."/>
            <person name="Copeland A."/>
            <person name="Lapidus A."/>
            <person name="Cheng J.-F."/>
            <person name="Goodwin L."/>
            <person name="Pitluck S."/>
            <person name="Chertkov O."/>
            <person name="Detter J.C."/>
            <person name="Han C."/>
            <person name="Tapia R."/>
            <person name="Land M."/>
            <person name="Hauser L."/>
            <person name="Kyrpides N."/>
            <person name="Ivanova N."/>
            <person name="Mikhailova N."/>
            <person name="Pagani I."/>
            <person name="Cadillo-Quiroz H."/>
            <person name="Imachi H."/>
            <person name="Zinder S."/>
            <person name="Liu W."/>
            <person name="Woyke T."/>
        </authorList>
    </citation>
    <scope>NUCLEOTIDE SEQUENCE [LARGE SCALE GENOMIC DNA]</scope>
    <source>
        <strain evidence="3">AL-21</strain>
    </source>
</reference>
<protein>
    <submittedName>
        <fullName evidence="2">4Fe-4S ferredoxin iron-sulfur binding domain-containing protein</fullName>
    </submittedName>
</protein>
<dbReference type="AlphaFoldDB" id="F0T873"/>
<dbReference type="RefSeq" id="WP_013643836.1">
    <property type="nucleotide sequence ID" value="NC_015216.1"/>
</dbReference>
<dbReference type="SUPFAM" id="SSF54862">
    <property type="entry name" value="4Fe-4S ferredoxins"/>
    <property type="match status" value="1"/>
</dbReference>
<proteinExistence type="predicted"/>
<dbReference type="eggNOG" id="arCOG02740">
    <property type="taxonomic scope" value="Archaea"/>
</dbReference>
<accession>F0T873</accession>